<dbReference type="Proteomes" id="UP001320768">
    <property type="component" value="Unassembled WGS sequence"/>
</dbReference>
<accession>A0ABT1L5I0</accession>
<dbReference type="EMBL" id="JAKUDN010000002">
    <property type="protein sequence ID" value="MCP8352128.1"/>
    <property type="molecule type" value="Genomic_DNA"/>
</dbReference>
<evidence type="ECO:0000313" key="2">
    <source>
        <dbReference type="Proteomes" id="UP001320768"/>
    </source>
</evidence>
<name>A0ABT1L5I0_9GAMM</name>
<dbReference type="RefSeq" id="WP_258569237.1">
    <property type="nucleotide sequence ID" value="NZ_JAKUDN010000002.1"/>
</dbReference>
<protein>
    <submittedName>
        <fullName evidence="1">Uncharacterized protein</fullName>
    </submittedName>
</protein>
<proteinExistence type="predicted"/>
<keyword evidence="2" id="KW-1185">Reference proteome</keyword>
<comment type="caution">
    <text evidence="1">The sequence shown here is derived from an EMBL/GenBank/DDBJ whole genome shotgun (WGS) entry which is preliminary data.</text>
</comment>
<evidence type="ECO:0000313" key="1">
    <source>
        <dbReference type="EMBL" id="MCP8352128.1"/>
    </source>
</evidence>
<gene>
    <name evidence="1" type="ORF">MKS91_02355</name>
</gene>
<organism evidence="1 2">
    <name type="scientific">Candidatus Synchoanobacter obligatus</name>
    <dbReference type="NCBI Taxonomy" id="2919597"/>
    <lineage>
        <taxon>Bacteria</taxon>
        <taxon>Pseudomonadati</taxon>
        <taxon>Pseudomonadota</taxon>
        <taxon>Gammaproteobacteria</taxon>
        <taxon>Candidatus Comchoanobacterales</taxon>
        <taxon>Candidatus Comchoanobacteraceae</taxon>
        <taxon>Candidatus Synchoanobacter</taxon>
    </lineage>
</organism>
<reference evidence="1 2" key="1">
    <citation type="journal article" date="2022" name="Nat. Microbiol.">
        <title>The microbiome of a bacterivorous marine choanoflagellate contains a resource-demanding obligate bacterial associate.</title>
        <authorList>
            <person name="Needham D.M."/>
            <person name="Poirier C."/>
            <person name="Bachy C."/>
            <person name="George E.E."/>
            <person name="Wilken S."/>
            <person name="Yung C.C.M."/>
            <person name="Limardo A.J."/>
            <person name="Morando M."/>
            <person name="Sudek L."/>
            <person name="Malmstrom R.R."/>
            <person name="Keeling P.J."/>
            <person name="Santoro A.E."/>
            <person name="Worden A.Z."/>
        </authorList>
    </citation>
    <scope>NUCLEOTIDE SEQUENCE [LARGE SCALE GENOMIC DNA]</scope>
    <source>
        <strain evidence="1 2">Comchoano-2</strain>
    </source>
</reference>
<sequence length="72" mass="8063">MAIYESIINLWNWFFAPNDSVSYIGCNFHAPQMTALVDMGLMPDYMAEIDGYVKKPTQPSDPYLSKAVGNSP</sequence>